<dbReference type="InterPro" id="IPR023395">
    <property type="entry name" value="MCP_dom_sf"/>
</dbReference>
<dbReference type="Proteomes" id="UP000593571">
    <property type="component" value="Unassembled WGS sequence"/>
</dbReference>
<dbReference type="GO" id="GO:0016020">
    <property type="term" value="C:membrane"/>
    <property type="evidence" value="ECO:0007669"/>
    <property type="project" value="UniProtKB-SubCell"/>
</dbReference>
<dbReference type="PROSITE" id="PS50920">
    <property type="entry name" value="SOLCAR"/>
    <property type="match status" value="3"/>
</dbReference>
<evidence type="ECO:0000256" key="10">
    <source>
        <dbReference type="SAM" id="MobiDB-lite"/>
    </source>
</evidence>
<dbReference type="SUPFAM" id="SSF103506">
    <property type="entry name" value="Mitochondrial carrier"/>
    <property type="match status" value="1"/>
</dbReference>
<keyword evidence="6" id="KW-1133">Transmembrane helix</keyword>
<organism evidence="11 12">
    <name type="scientific">Rousettus aegyptiacus</name>
    <name type="common">Egyptian fruit bat</name>
    <name type="synonym">Pteropus aegyptiacus</name>
    <dbReference type="NCBI Taxonomy" id="9407"/>
    <lineage>
        <taxon>Eukaryota</taxon>
        <taxon>Metazoa</taxon>
        <taxon>Chordata</taxon>
        <taxon>Craniata</taxon>
        <taxon>Vertebrata</taxon>
        <taxon>Euteleostomi</taxon>
        <taxon>Mammalia</taxon>
        <taxon>Eutheria</taxon>
        <taxon>Laurasiatheria</taxon>
        <taxon>Chiroptera</taxon>
        <taxon>Yinpterochiroptera</taxon>
        <taxon>Pteropodoidea</taxon>
        <taxon>Pteropodidae</taxon>
        <taxon>Rousettinae</taxon>
        <taxon>Rousettus</taxon>
    </lineage>
</organism>
<proteinExistence type="inferred from homology"/>
<keyword evidence="12" id="KW-1185">Reference proteome</keyword>
<dbReference type="EMBL" id="JACASE010000006">
    <property type="protein sequence ID" value="KAF6457276.1"/>
    <property type="molecule type" value="Genomic_DNA"/>
</dbReference>
<sequence>MTGMALQVVRSDGFLALYNGLSASLCRQMTYSLTRFAIYETVRDKVAKGSQGPLPFYQKVLLGSLSGCIGGFVGTPADMVNVRMQNDMKLPQDQRRNYAHALDGLYRVAREEGLKKLFSGATMASSRGMLVTVGQLSCYDQAKQLVLSTGYLPDNIVTHFIASFIAGGCATFLCQPLDVLKTRLMNSKGEYQGVLHCTMETAKLGPMAFYKVCEPSAAPSPAPAHRAPAPLPGPGPPPRPPPPAWAGAVPQPPTAVASPCLPPAGRLSSPGIPVAPAAHLRLTGRAGLLSSPRSQSALGVRLQAFWGPSPRGFSLRRAAAQGSQRRPPAAEQQRGGRWGRCRPQRCPSRRVRARALYPGKGTMAFVTFSKAAVPLRCWAVTEEAGNAGGELRAPRAPPAPANPSKDSFHEKPRRHEALPSSGSVQGLSRHPLWPPGQRRAVPCPRGSSLCGQAVTLQGLQQLTSQSTTAQALLPEQPVPRRRAWGL</sequence>
<keyword evidence="7 8" id="KW-0472">Membrane</keyword>
<feature type="repeat" description="Solcar" evidence="8">
    <location>
        <begin position="1"/>
        <end position="45"/>
    </location>
</feature>
<keyword evidence="3 9" id="KW-0813">Transport</keyword>
<gene>
    <name evidence="11" type="ORF">HJG63_011794</name>
</gene>
<name>A0A7J8GBF6_ROUAE</name>
<evidence type="ECO:0000256" key="9">
    <source>
        <dbReference type="RuleBase" id="RU000488"/>
    </source>
</evidence>
<dbReference type="PANTHER" id="PTHR45618">
    <property type="entry name" value="MITOCHONDRIAL DICARBOXYLATE CARRIER-RELATED"/>
    <property type="match status" value="1"/>
</dbReference>
<feature type="compositionally biased region" description="Pro residues" evidence="10">
    <location>
        <begin position="229"/>
        <end position="244"/>
    </location>
</feature>
<dbReference type="InterPro" id="IPR018108">
    <property type="entry name" value="MCP_transmembrane"/>
</dbReference>
<evidence type="ECO:0000256" key="1">
    <source>
        <dbReference type="ARBA" id="ARBA00004141"/>
    </source>
</evidence>
<evidence type="ECO:0008006" key="13">
    <source>
        <dbReference type="Google" id="ProtNLM"/>
    </source>
</evidence>
<feature type="region of interest" description="Disordered" evidence="10">
    <location>
        <begin position="386"/>
        <end position="437"/>
    </location>
</feature>
<evidence type="ECO:0000256" key="8">
    <source>
        <dbReference type="PROSITE-ProRule" id="PRU00282"/>
    </source>
</evidence>
<evidence type="ECO:0000313" key="11">
    <source>
        <dbReference type="EMBL" id="KAF6457276.1"/>
    </source>
</evidence>
<dbReference type="AlphaFoldDB" id="A0A7J8GBF6"/>
<dbReference type="Gene3D" id="1.50.40.10">
    <property type="entry name" value="Mitochondrial carrier domain"/>
    <property type="match status" value="1"/>
</dbReference>
<dbReference type="InterPro" id="IPR050391">
    <property type="entry name" value="Mito_Metabolite_Transporter"/>
</dbReference>
<evidence type="ECO:0000256" key="6">
    <source>
        <dbReference type="ARBA" id="ARBA00022989"/>
    </source>
</evidence>
<feature type="repeat" description="Solcar" evidence="8">
    <location>
        <begin position="58"/>
        <end position="145"/>
    </location>
</feature>
<evidence type="ECO:0000313" key="12">
    <source>
        <dbReference type="Proteomes" id="UP000593571"/>
    </source>
</evidence>
<evidence type="ECO:0000256" key="4">
    <source>
        <dbReference type="ARBA" id="ARBA00022692"/>
    </source>
</evidence>
<feature type="repeat" description="Solcar" evidence="8">
    <location>
        <begin position="154"/>
        <end position="237"/>
    </location>
</feature>
<evidence type="ECO:0000256" key="5">
    <source>
        <dbReference type="ARBA" id="ARBA00022737"/>
    </source>
</evidence>
<comment type="caution">
    <text evidence="11">The sequence shown here is derived from an EMBL/GenBank/DDBJ whole genome shotgun (WGS) entry which is preliminary data.</text>
</comment>
<comment type="subcellular location">
    <subcellularLocation>
        <location evidence="1">Membrane</location>
        <topology evidence="1">Multi-pass membrane protein</topology>
    </subcellularLocation>
</comment>
<evidence type="ECO:0000256" key="3">
    <source>
        <dbReference type="ARBA" id="ARBA00022448"/>
    </source>
</evidence>
<evidence type="ECO:0000256" key="7">
    <source>
        <dbReference type="ARBA" id="ARBA00023136"/>
    </source>
</evidence>
<protein>
    <recommendedName>
        <fullName evidence="13">Solute carrier family 25 member 10</fullName>
    </recommendedName>
</protein>
<reference evidence="11 12" key="1">
    <citation type="journal article" date="2020" name="Nature">
        <title>Six reference-quality genomes reveal evolution of bat adaptations.</title>
        <authorList>
            <person name="Jebb D."/>
            <person name="Huang Z."/>
            <person name="Pippel M."/>
            <person name="Hughes G.M."/>
            <person name="Lavrichenko K."/>
            <person name="Devanna P."/>
            <person name="Winkler S."/>
            <person name="Jermiin L.S."/>
            <person name="Skirmuntt E.C."/>
            <person name="Katzourakis A."/>
            <person name="Burkitt-Gray L."/>
            <person name="Ray D.A."/>
            <person name="Sullivan K.A.M."/>
            <person name="Roscito J.G."/>
            <person name="Kirilenko B.M."/>
            <person name="Davalos L.M."/>
            <person name="Corthals A.P."/>
            <person name="Power M.L."/>
            <person name="Jones G."/>
            <person name="Ransome R.D."/>
            <person name="Dechmann D.K.N."/>
            <person name="Locatelli A.G."/>
            <person name="Puechmaille S.J."/>
            <person name="Fedrigo O."/>
            <person name="Jarvis E.D."/>
            <person name="Hiller M."/>
            <person name="Vernes S.C."/>
            <person name="Myers E.W."/>
            <person name="Teeling E.C."/>
        </authorList>
    </citation>
    <scope>NUCLEOTIDE SEQUENCE [LARGE SCALE GENOMIC DNA]</scope>
    <source>
        <strain evidence="11">MRouAeg1</strain>
        <tissue evidence="11">Muscle</tissue>
    </source>
</reference>
<dbReference type="Pfam" id="PF00153">
    <property type="entry name" value="Mito_carr"/>
    <property type="match status" value="3"/>
</dbReference>
<keyword evidence="5" id="KW-0677">Repeat</keyword>
<feature type="region of interest" description="Disordered" evidence="10">
    <location>
        <begin position="221"/>
        <end position="262"/>
    </location>
</feature>
<accession>A0A7J8GBF6</accession>
<comment type="similarity">
    <text evidence="2 9">Belongs to the mitochondrial carrier (TC 2.A.29) family.</text>
</comment>
<feature type="compositionally biased region" description="Basic and acidic residues" evidence="10">
    <location>
        <begin position="406"/>
        <end position="417"/>
    </location>
</feature>
<keyword evidence="4 8" id="KW-0812">Transmembrane</keyword>
<evidence type="ECO:0000256" key="2">
    <source>
        <dbReference type="ARBA" id="ARBA00006375"/>
    </source>
</evidence>
<feature type="region of interest" description="Disordered" evidence="10">
    <location>
        <begin position="317"/>
        <end position="345"/>
    </location>
</feature>